<protein>
    <recommendedName>
        <fullName evidence="6">Tagatose 1,6-diphosphate aldolase</fullName>
        <ecNumber evidence="6">4.1.2.40</ecNumber>
    </recommendedName>
    <alternativeName>
        <fullName evidence="6">D-tagatose-1,6-bisphosphate aldolase</fullName>
    </alternativeName>
    <alternativeName>
        <fullName evidence="6">Tagatose-bisphosphate aldolase</fullName>
    </alternativeName>
</protein>
<evidence type="ECO:0000313" key="7">
    <source>
        <dbReference type="EMBL" id="AND78621.1"/>
    </source>
</evidence>
<sequence length="326" mass="36498">MSAKDEKKRRLNQLSNESGLITALAFDQRGALKKMIARHQIQPVALEQMTNLKTLVAEELTGDVSAILLDPEYGLPAAKARSAASGLLLAYEKTGYDNIRERLPVCLSDWSVRRLKEAGASAVKFLLYYDVDGNNQINQQKQAYIERIGAECSAEELPFFLEILSYDEKFSDKTSPQFAKLKPHKVNKAIAVFSDQRFNVDVLKVEVPVNMDFVEGFASEEIVYSRKEAAQAFQNQELAASVPYIYLSAGVAVGRFQETLFFAYESGAKFSGVLCGRASWGEVVPIYVKEGQESARRWLQEQGRQNISSLNAVLQQTAVPWSDKYR</sequence>
<dbReference type="EMBL" id="CP014699">
    <property type="protein sequence ID" value="AND78621.1"/>
    <property type="molecule type" value="Genomic_DNA"/>
</dbReference>
<comment type="catalytic activity">
    <reaction evidence="1 6">
        <text>D-tagatofuranose 1,6-bisphosphate = D-glyceraldehyde 3-phosphate + dihydroxyacetone phosphate</text>
        <dbReference type="Rhea" id="RHEA:22948"/>
        <dbReference type="ChEBI" id="CHEBI:57642"/>
        <dbReference type="ChEBI" id="CHEBI:58694"/>
        <dbReference type="ChEBI" id="CHEBI:59776"/>
        <dbReference type="EC" id="4.1.2.40"/>
    </reaction>
</comment>
<comment type="similarity">
    <text evidence="3 6">Belongs to the aldolase LacD family.</text>
</comment>
<evidence type="ECO:0000256" key="5">
    <source>
        <dbReference type="ARBA" id="ARBA00023239"/>
    </source>
</evidence>
<dbReference type="UniPathway" id="UPA00704">
    <property type="reaction ID" value="UER00716"/>
</dbReference>
<dbReference type="NCBIfam" id="NF009498">
    <property type="entry name" value="PRK12858.1"/>
    <property type="match status" value="1"/>
</dbReference>
<dbReference type="OrthoDB" id="106309at2"/>
<dbReference type="PANTHER" id="PTHR39340">
    <property type="entry name" value="SULFOFRUCTOSEPHOSPHATE ALDOLASE"/>
    <property type="match status" value="1"/>
</dbReference>
<evidence type="ECO:0000256" key="2">
    <source>
        <dbReference type="ARBA" id="ARBA00005191"/>
    </source>
</evidence>
<dbReference type="Pfam" id="PF01791">
    <property type="entry name" value="DeoC"/>
    <property type="match status" value="1"/>
</dbReference>
<dbReference type="InterPro" id="IPR013785">
    <property type="entry name" value="Aldolase_TIM"/>
</dbReference>
<evidence type="ECO:0000256" key="6">
    <source>
        <dbReference type="HAMAP-Rule" id="MF_00734"/>
    </source>
</evidence>
<name>A0A172Q573_9STRE</name>
<dbReference type="InterPro" id="IPR005927">
    <property type="entry name" value="Tag_1.6-dipho_adolase"/>
</dbReference>
<dbReference type="STRING" id="1811193.A0O21_00560"/>
<proteinExistence type="inferred from homology"/>
<dbReference type="AlphaFoldDB" id="A0A172Q573"/>
<accession>A0A172Q573</accession>
<dbReference type="HAMAP" id="MF_00734">
    <property type="entry name" value="LacD"/>
    <property type="match status" value="1"/>
</dbReference>
<dbReference type="NCBIfam" id="NF009065">
    <property type="entry name" value="PRK12399.1"/>
    <property type="match status" value="1"/>
</dbReference>
<gene>
    <name evidence="6" type="primary">lacD</name>
    <name evidence="7" type="ORF">A0O21_00560</name>
</gene>
<dbReference type="KEGG" id="spat:A0O21_00560"/>
<dbReference type="GO" id="GO:2001059">
    <property type="term" value="P:D-tagatose 6-phosphate catabolic process"/>
    <property type="evidence" value="ECO:0007669"/>
    <property type="project" value="UniProtKB-UniRule"/>
</dbReference>
<dbReference type="SUPFAM" id="SSF51569">
    <property type="entry name" value="Aldolase"/>
    <property type="match status" value="1"/>
</dbReference>
<reference evidence="7 8" key="1">
    <citation type="journal article" date="2016" name="Int. J. Syst. Evol. Microbiol.">
        <title>Streptococcuspantholopis sp. nov., isolated from faeces of the Tibetan antelope (Pantholops hodgsonii).</title>
        <authorList>
            <person name="Bai X."/>
            <person name="Xiong Y."/>
            <person name="Lu S."/>
            <person name="Jin D."/>
            <person name="Lai X."/>
            <person name="Yang J."/>
            <person name="Niu L."/>
            <person name="Hu S."/>
            <person name="Meng X."/>
            <person name="Pu J."/>
            <person name="Ye C."/>
            <person name="Xu J."/>
        </authorList>
    </citation>
    <scope>NUCLEOTIDE SEQUENCE [LARGE SCALE GENOMIC DNA]</scope>
    <source>
        <strain evidence="7 8">TA 26</strain>
    </source>
</reference>
<dbReference type="NCBIfam" id="TIGR01232">
    <property type="entry name" value="lacD"/>
    <property type="match status" value="1"/>
</dbReference>
<comment type="pathway">
    <text evidence="2 6">Carbohydrate metabolism; D-tagatose 6-phosphate degradation; D-glyceraldehyde 3-phosphate and glycerone phosphate from D-tagatose 6-phosphate: step 2/2.</text>
</comment>
<evidence type="ECO:0000256" key="1">
    <source>
        <dbReference type="ARBA" id="ARBA00000567"/>
    </source>
</evidence>
<evidence type="ECO:0000256" key="3">
    <source>
        <dbReference type="ARBA" id="ARBA00008679"/>
    </source>
</evidence>
<evidence type="ECO:0000256" key="4">
    <source>
        <dbReference type="ARBA" id="ARBA00022736"/>
    </source>
</evidence>
<reference evidence="8" key="2">
    <citation type="submission" date="2016-03" db="EMBL/GenBank/DDBJ databases">
        <title>Streptococcus antelopensis sp. nov., isolated from the feces of the Tibetan antelope (Pantholops hodgsonii) in Hoh Xil National Nature Reserve, Qinghai, China.</title>
        <authorList>
            <person name="Bai X."/>
        </authorList>
    </citation>
    <scope>NUCLEOTIDE SEQUENCE [LARGE SCALE GENOMIC DNA]</scope>
    <source>
        <strain evidence="8">TA 26</strain>
    </source>
</reference>
<keyword evidence="8" id="KW-1185">Reference proteome</keyword>
<organism evidence="7 8">
    <name type="scientific">Streptococcus pantholopis</name>
    <dbReference type="NCBI Taxonomy" id="1811193"/>
    <lineage>
        <taxon>Bacteria</taxon>
        <taxon>Bacillati</taxon>
        <taxon>Bacillota</taxon>
        <taxon>Bacilli</taxon>
        <taxon>Lactobacillales</taxon>
        <taxon>Streptococcaceae</taxon>
        <taxon>Streptococcus</taxon>
    </lineage>
</organism>
<dbReference type="RefSeq" id="WP_067060005.1">
    <property type="nucleotide sequence ID" value="NZ_CP014699.1"/>
</dbReference>
<dbReference type="GO" id="GO:1902777">
    <property type="term" value="P:6-sulfoquinovose(1-) catabolic process"/>
    <property type="evidence" value="ECO:0007669"/>
    <property type="project" value="TreeGrafter"/>
</dbReference>
<dbReference type="Proteomes" id="UP000077317">
    <property type="component" value="Chromosome"/>
</dbReference>
<dbReference type="GO" id="GO:0009025">
    <property type="term" value="F:tagatose-bisphosphate aldolase activity"/>
    <property type="evidence" value="ECO:0007669"/>
    <property type="project" value="UniProtKB-UniRule"/>
</dbReference>
<dbReference type="GO" id="GO:0009024">
    <property type="term" value="F:tagatose-6-phosphate kinase activity"/>
    <property type="evidence" value="ECO:0007669"/>
    <property type="project" value="InterPro"/>
</dbReference>
<dbReference type="InterPro" id="IPR002915">
    <property type="entry name" value="DeoC/FbaB/LacD_aldolase"/>
</dbReference>
<dbReference type="PANTHER" id="PTHR39340:SF1">
    <property type="entry name" value="SULFOFRUCTOSEPHOSPHATE ALDOLASE"/>
    <property type="match status" value="1"/>
</dbReference>
<evidence type="ECO:0000313" key="8">
    <source>
        <dbReference type="Proteomes" id="UP000077317"/>
    </source>
</evidence>
<dbReference type="GO" id="GO:0061595">
    <property type="term" value="F:6-deoxy-6-sulfofructose-1-phosphate aldolase activity"/>
    <property type="evidence" value="ECO:0007669"/>
    <property type="project" value="TreeGrafter"/>
</dbReference>
<keyword evidence="4 6" id="KW-0423">Lactose metabolism</keyword>
<dbReference type="GO" id="GO:0019512">
    <property type="term" value="P:lactose catabolic process via tagatose-6-phosphate"/>
    <property type="evidence" value="ECO:0007669"/>
    <property type="project" value="UniProtKB-UniRule"/>
</dbReference>
<dbReference type="EC" id="4.1.2.40" evidence="6"/>
<dbReference type="SMART" id="SM01133">
    <property type="entry name" value="DeoC"/>
    <property type="match status" value="1"/>
</dbReference>
<keyword evidence="5 6" id="KW-0456">Lyase</keyword>
<dbReference type="Gene3D" id="3.20.20.70">
    <property type="entry name" value="Aldolase class I"/>
    <property type="match status" value="1"/>
</dbReference>
<dbReference type="InterPro" id="IPR050552">
    <property type="entry name" value="LacD_aldolase"/>
</dbReference>